<evidence type="ECO:0000313" key="3">
    <source>
        <dbReference type="EMBL" id="CDM67188.1"/>
    </source>
</evidence>
<reference evidence="3 4" key="2">
    <citation type="submission" date="2015-01" db="EMBL/GenBank/DDBJ databases">
        <title>Complete genome sequence of Pyrinomonas methylaliphatogenes type strain K22T.</title>
        <authorList>
            <person name="Lee K.C.Y."/>
            <person name="Power J.F."/>
            <person name="Dunfield P.F."/>
            <person name="Morgan X.C."/>
            <person name="Huttenhower C."/>
            <person name="Stott M.B."/>
        </authorList>
    </citation>
    <scope>NUCLEOTIDE SEQUENCE [LARGE SCALE GENOMIC DNA]</scope>
    <source>
        <strain evidence="3 4">K22</strain>
    </source>
</reference>
<evidence type="ECO:0000256" key="1">
    <source>
        <dbReference type="SAM" id="MobiDB-lite"/>
    </source>
</evidence>
<sequence length="437" mass="48988">SYVGNRVVGLGYDGAGDLVDDGRQQYGYDAGGRQAWAQGSGYRLEQRYDGDGLRVKKNDNGDVVYYIRSSVLGGQVVAEIRNWGYGWSWSRGYVYWPGGELLAIQAGGVKWVHRDPVVKSQRLTDEAGSVVAVVELDPWGGETDRSVNQRQQPYLYTTYERDGDGVDQALMRSYHGWWTRFNEPDPWEGSYDLTDPQSFNRYAYVRNDPVNYVDPDGLFALNREYFEAMEALWELWLFGMQMNQRLLPPLVDGAPFIPAEIGSLQNLIDVSRLGDPPRPHCGVNPVTGQPGFNREPIGQPGHLRDPRGGEGQWQARRASRNGRVRRHLGLDIAGEENVSPIYANRSGRVIYSGMRTDPAGRAYGNLIIIDHGDGVQTRYAHNARNLVREGEDVTQGQQIGVVGATGNARGLPSHVHFEVWVNGERRDPERYLNSFCP</sequence>
<dbReference type="PANTHER" id="PTHR21666:SF270">
    <property type="entry name" value="MUREIN HYDROLASE ACTIVATOR ENVC"/>
    <property type="match status" value="1"/>
</dbReference>
<dbReference type="InterPro" id="IPR050570">
    <property type="entry name" value="Cell_wall_metabolism_enzyme"/>
</dbReference>
<dbReference type="NCBIfam" id="TIGR03696">
    <property type="entry name" value="Rhs_assc_core"/>
    <property type="match status" value="1"/>
</dbReference>
<dbReference type="AlphaFoldDB" id="A0A0B6X0Y0"/>
<dbReference type="GO" id="GO:0004222">
    <property type="term" value="F:metalloendopeptidase activity"/>
    <property type="evidence" value="ECO:0007669"/>
    <property type="project" value="TreeGrafter"/>
</dbReference>
<dbReference type="Pfam" id="PF01551">
    <property type="entry name" value="Peptidase_M23"/>
    <property type="match status" value="1"/>
</dbReference>
<dbReference type="SUPFAM" id="SSF51261">
    <property type="entry name" value="Duplicated hybrid motif"/>
    <property type="match status" value="1"/>
</dbReference>
<dbReference type="EMBL" id="CBXV010000013">
    <property type="protein sequence ID" value="CDM67188.1"/>
    <property type="molecule type" value="Genomic_DNA"/>
</dbReference>
<proteinExistence type="predicted"/>
<dbReference type="CDD" id="cd12797">
    <property type="entry name" value="M23_peptidase"/>
    <property type="match status" value="1"/>
</dbReference>
<evidence type="ECO:0000313" key="4">
    <source>
        <dbReference type="Proteomes" id="UP000031518"/>
    </source>
</evidence>
<dbReference type="Gene3D" id="2.180.10.10">
    <property type="entry name" value="RHS repeat-associated core"/>
    <property type="match status" value="1"/>
</dbReference>
<name>A0A0B6X0Y0_9BACT</name>
<dbReference type="PANTHER" id="PTHR21666">
    <property type="entry name" value="PEPTIDASE-RELATED"/>
    <property type="match status" value="1"/>
</dbReference>
<feature type="domain" description="M23ase beta-sheet core" evidence="2">
    <location>
        <begin position="326"/>
        <end position="428"/>
    </location>
</feature>
<dbReference type="Gene3D" id="2.70.70.10">
    <property type="entry name" value="Glucose Permease (Domain IIA)"/>
    <property type="match status" value="1"/>
</dbReference>
<protein>
    <submittedName>
        <fullName evidence="3">RHS repeat-associated core domain</fullName>
    </submittedName>
</protein>
<feature type="region of interest" description="Disordered" evidence="1">
    <location>
        <begin position="298"/>
        <end position="320"/>
    </location>
</feature>
<dbReference type="STRING" id="454194.PYK22_03237"/>
<dbReference type="InterPro" id="IPR022385">
    <property type="entry name" value="Rhs_assc_core"/>
</dbReference>
<accession>A0A0B6X0Y0</accession>
<organism evidence="3 4">
    <name type="scientific">Pyrinomonas methylaliphatogenes</name>
    <dbReference type="NCBI Taxonomy" id="454194"/>
    <lineage>
        <taxon>Bacteria</taxon>
        <taxon>Pseudomonadati</taxon>
        <taxon>Acidobacteriota</taxon>
        <taxon>Blastocatellia</taxon>
        <taxon>Blastocatellales</taxon>
        <taxon>Pyrinomonadaceae</taxon>
        <taxon>Pyrinomonas</taxon>
    </lineage>
</organism>
<dbReference type="Proteomes" id="UP000031518">
    <property type="component" value="Unassembled WGS sequence"/>
</dbReference>
<reference evidence="3 4" key="1">
    <citation type="submission" date="2013-12" db="EMBL/GenBank/DDBJ databases">
        <authorList>
            <person name="Stott M."/>
        </authorList>
    </citation>
    <scope>NUCLEOTIDE SEQUENCE [LARGE SCALE GENOMIC DNA]</scope>
    <source>
        <strain evidence="3 4">K22</strain>
    </source>
</reference>
<keyword evidence="4" id="KW-1185">Reference proteome</keyword>
<dbReference type="InterPro" id="IPR011055">
    <property type="entry name" value="Dup_hybrid_motif"/>
</dbReference>
<gene>
    <name evidence="3" type="ORF">PYK22_03237</name>
</gene>
<dbReference type="InterPro" id="IPR016047">
    <property type="entry name" value="M23ase_b-sheet_dom"/>
</dbReference>
<feature type="non-terminal residue" evidence="3">
    <location>
        <position position="1"/>
    </location>
</feature>
<evidence type="ECO:0000259" key="2">
    <source>
        <dbReference type="Pfam" id="PF01551"/>
    </source>
</evidence>